<gene>
    <name evidence="1" type="ORF">FDA94_25325</name>
</gene>
<protein>
    <recommendedName>
        <fullName evidence="3">DivIVA domain-containing protein</fullName>
    </recommendedName>
</protein>
<proteinExistence type="predicted"/>
<name>A0A4U3M905_9ACTN</name>
<evidence type="ECO:0000313" key="1">
    <source>
        <dbReference type="EMBL" id="TKK85465.1"/>
    </source>
</evidence>
<dbReference type="Proteomes" id="UP000308705">
    <property type="component" value="Unassembled WGS sequence"/>
</dbReference>
<evidence type="ECO:0008006" key="3">
    <source>
        <dbReference type="Google" id="ProtNLM"/>
    </source>
</evidence>
<comment type="caution">
    <text evidence="1">The sequence shown here is derived from an EMBL/GenBank/DDBJ whole genome shotgun (WGS) entry which is preliminary data.</text>
</comment>
<dbReference type="EMBL" id="SZQA01000027">
    <property type="protein sequence ID" value="TKK85465.1"/>
    <property type="molecule type" value="Genomic_DNA"/>
</dbReference>
<dbReference type="AlphaFoldDB" id="A0A4U3M905"/>
<accession>A0A4U3M905</accession>
<evidence type="ECO:0000313" key="2">
    <source>
        <dbReference type="Proteomes" id="UP000308705"/>
    </source>
</evidence>
<reference evidence="1 2" key="1">
    <citation type="submission" date="2019-04" db="EMBL/GenBank/DDBJ databases">
        <title>Herbidospora sp. NEAU-GS14.nov., a novel actinomycete isolated from soil.</title>
        <authorList>
            <person name="Han L."/>
        </authorList>
    </citation>
    <scope>NUCLEOTIDE SEQUENCE [LARGE SCALE GENOMIC DNA]</scope>
    <source>
        <strain evidence="1 2">NEAU-GS14</strain>
    </source>
</reference>
<organism evidence="1 2">
    <name type="scientific">Herbidospora galbida</name>
    <dbReference type="NCBI Taxonomy" id="2575442"/>
    <lineage>
        <taxon>Bacteria</taxon>
        <taxon>Bacillati</taxon>
        <taxon>Actinomycetota</taxon>
        <taxon>Actinomycetes</taxon>
        <taxon>Streptosporangiales</taxon>
        <taxon>Streptosporangiaceae</taxon>
        <taxon>Herbidospora</taxon>
    </lineage>
</organism>
<sequence length="111" mass="11742">MLVVLVLAALAVVGCVVWVSMGQGGAMAEFPPDVPPLELPDAAQVTAVDLVTVQFPVGLVGYHTGSVDETLQRAATAIRDRDTRIAVLEQKVAELMAGRLQAKSLDSEEAW</sequence>
<keyword evidence="2" id="KW-1185">Reference proteome</keyword>